<feature type="non-terminal residue" evidence="2">
    <location>
        <position position="1"/>
    </location>
</feature>
<evidence type="ECO:0000313" key="3">
    <source>
        <dbReference type="Proteomes" id="UP000265520"/>
    </source>
</evidence>
<feature type="region of interest" description="Disordered" evidence="1">
    <location>
        <begin position="16"/>
        <end position="54"/>
    </location>
</feature>
<reference evidence="2 3" key="1">
    <citation type="journal article" date="2018" name="Front. Plant Sci.">
        <title>Red Clover (Trifolium pratense) and Zigzag Clover (T. medium) - A Picture of Genomic Similarities and Differences.</title>
        <authorList>
            <person name="Dluhosova J."/>
            <person name="Istvanek J."/>
            <person name="Nedelnik J."/>
            <person name="Repkova J."/>
        </authorList>
    </citation>
    <scope>NUCLEOTIDE SEQUENCE [LARGE SCALE GENOMIC DNA]</scope>
    <source>
        <strain evidence="3">cv. 10/8</strain>
        <tissue evidence="2">Leaf</tissue>
    </source>
</reference>
<organism evidence="2 3">
    <name type="scientific">Trifolium medium</name>
    <dbReference type="NCBI Taxonomy" id="97028"/>
    <lineage>
        <taxon>Eukaryota</taxon>
        <taxon>Viridiplantae</taxon>
        <taxon>Streptophyta</taxon>
        <taxon>Embryophyta</taxon>
        <taxon>Tracheophyta</taxon>
        <taxon>Spermatophyta</taxon>
        <taxon>Magnoliopsida</taxon>
        <taxon>eudicotyledons</taxon>
        <taxon>Gunneridae</taxon>
        <taxon>Pentapetalae</taxon>
        <taxon>rosids</taxon>
        <taxon>fabids</taxon>
        <taxon>Fabales</taxon>
        <taxon>Fabaceae</taxon>
        <taxon>Papilionoideae</taxon>
        <taxon>50 kb inversion clade</taxon>
        <taxon>NPAAA clade</taxon>
        <taxon>Hologalegina</taxon>
        <taxon>IRL clade</taxon>
        <taxon>Trifolieae</taxon>
        <taxon>Trifolium</taxon>
    </lineage>
</organism>
<name>A0A392QDZ4_9FABA</name>
<dbReference type="Proteomes" id="UP000265520">
    <property type="component" value="Unassembled WGS sequence"/>
</dbReference>
<evidence type="ECO:0000256" key="1">
    <source>
        <dbReference type="SAM" id="MobiDB-lite"/>
    </source>
</evidence>
<feature type="compositionally biased region" description="Acidic residues" evidence="1">
    <location>
        <begin position="29"/>
        <end position="39"/>
    </location>
</feature>
<comment type="caution">
    <text evidence="2">The sequence shown here is derived from an EMBL/GenBank/DDBJ whole genome shotgun (WGS) entry which is preliminary data.</text>
</comment>
<dbReference type="AlphaFoldDB" id="A0A392QDZ4"/>
<protein>
    <submittedName>
        <fullName evidence="2">Uncharacterized protein</fullName>
    </submittedName>
</protein>
<sequence>LGEGFPHEYLVEGNHCKSHPEQISSLVVDSDESDSDSSDEELHNYGGPNLQDRK</sequence>
<proteinExistence type="predicted"/>
<dbReference type="EMBL" id="LXQA010128469">
    <property type="protein sequence ID" value="MCI22067.1"/>
    <property type="molecule type" value="Genomic_DNA"/>
</dbReference>
<evidence type="ECO:0000313" key="2">
    <source>
        <dbReference type="EMBL" id="MCI22067.1"/>
    </source>
</evidence>
<keyword evidence="3" id="KW-1185">Reference proteome</keyword>
<accession>A0A392QDZ4</accession>